<accession>A0AAU9UAX6</accession>
<proteinExistence type="predicted"/>
<gene>
    <name evidence="1" type="ORF">EEDITHA_LOCUS10408</name>
</gene>
<dbReference type="PANTHER" id="PTHR46060">
    <property type="entry name" value="MARINER MOS1 TRANSPOSASE-LIKE PROTEIN"/>
    <property type="match status" value="1"/>
</dbReference>
<dbReference type="Proteomes" id="UP001153954">
    <property type="component" value="Unassembled WGS sequence"/>
</dbReference>
<dbReference type="GO" id="GO:0003676">
    <property type="term" value="F:nucleic acid binding"/>
    <property type="evidence" value="ECO:0007669"/>
    <property type="project" value="InterPro"/>
</dbReference>
<dbReference type="InterPro" id="IPR052709">
    <property type="entry name" value="Transposase-MT_Hybrid"/>
</dbReference>
<evidence type="ECO:0000313" key="1">
    <source>
        <dbReference type="EMBL" id="CAH2094890.1"/>
    </source>
</evidence>
<organism evidence="1 2">
    <name type="scientific">Euphydryas editha</name>
    <name type="common">Edith's checkerspot</name>
    <dbReference type="NCBI Taxonomy" id="104508"/>
    <lineage>
        <taxon>Eukaryota</taxon>
        <taxon>Metazoa</taxon>
        <taxon>Ecdysozoa</taxon>
        <taxon>Arthropoda</taxon>
        <taxon>Hexapoda</taxon>
        <taxon>Insecta</taxon>
        <taxon>Pterygota</taxon>
        <taxon>Neoptera</taxon>
        <taxon>Endopterygota</taxon>
        <taxon>Lepidoptera</taxon>
        <taxon>Glossata</taxon>
        <taxon>Ditrysia</taxon>
        <taxon>Papilionoidea</taxon>
        <taxon>Nymphalidae</taxon>
        <taxon>Nymphalinae</taxon>
        <taxon>Euphydryas</taxon>
    </lineage>
</organism>
<evidence type="ECO:0000313" key="2">
    <source>
        <dbReference type="Proteomes" id="UP001153954"/>
    </source>
</evidence>
<dbReference type="PANTHER" id="PTHR46060:SF1">
    <property type="entry name" value="MARINER MOS1 TRANSPOSASE-LIKE PROTEIN"/>
    <property type="match status" value="1"/>
</dbReference>
<dbReference type="InterPro" id="IPR036397">
    <property type="entry name" value="RNaseH_sf"/>
</dbReference>
<dbReference type="EMBL" id="CAKOGL010000014">
    <property type="protein sequence ID" value="CAH2094890.1"/>
    <property type="molecule type" value="Genomic_DNA"/>
</dbReference>
<sequence length="125" mass="14298">MNPDVDVQWKFFFYCDFLEDQRTINSQYYSGMLEHKVRPAIRSKRRGLLSKGVILQHDNARPHTAQLTRDKLQELGREILPHPAYSPDLAPSDFYLFDSLKDALRGKKFANNEEVKGSGAKVASG</sequence>
<reference evidence="1" key="1">
    <citation type="submission" date="2022-03" db="EMBL/GenBank/DDBJ databases">
        <authorList>
            <person name="Tunstrom K."/>
        </authorList>
    </citation>
    <scope>NUCLEOTIDE SEQUENCE</scope>
</reference>
<protein>
    <recommendedName>
        <fullName evidence="3">Histone-lysine N-methyltransferase SETMAR</fullName>
    </recommendedName>
</protein>
<dbReference type="AlphaFoldDB" id="A0AAU9UAX6"/>
<comment type="caution">
    <text evidence="1">The sequence shown here is derived from an EMBL/GenBank/DDBJ whole genome shotgun (WGS) entry which is preliminary data.</text>
</comment>
<evidence type="ECO:0008006" key="3">
    <source>
        <dbReference type="Google" id="ProtNLM"/>
    </source>
</evidence>
<name>A0AAU9UAX6_EUPED</name>
<dbReference type="Gene3D" id="3.30.420.10">
    <property type="entry name" value="Ribonuclease H-like superfamily/Ribonuclease H"/>
    <property type="match status" value="1"/>
</dbReference>
<keyword evidence="2" id="KW-1185">Reference proteome</keyword>